<evidence type="ECO:0000256" key="1">
    <source>
        <dbReference type="SAM" id="SignalP"/>
    </source>
</evidence>
<keyword evidence="1" id="KW-0732">Signal</keyword>
<reference evidence="2 3" key="1">
    <citation type="submission" date="2019-02" db="EMBL/GenBank/DDBJ databases">
        <title>Deep-cultivation of Planctomycetes and their phenomic and genomic characterization uncovers novel biology.</title>
        <authorList>
            <person name="Wiegand S."/>
            <person name="Jogler M."/>
            <person name="Boedeker C."/>
            <person name="Pinto D."/>
            <person name="Vollmers J."/>
            <person name="Rivas-Marin E."/>
            <person name="Kohn T."/>
            <person name="Peeters S.H."/>
            <person name="Heuer A."/>
            <person name="Rast P."/>
            <person name="Oberbeckmann S."/>
            <person name="Bunk B."/>
            <person name="Jeske O."/>
            <person name="Meyerdierks A."/>
            <person name="Storesund J.E."/>
            <person name="Kallscheuer N."/>
            <person name="Luecker S."/>
            <person name="Lage O.M."/>
            <person name="Pohl T."/>
            <person name="Merkel B.J."/>
            <person name="Hornburger P."/>
            <person name="Mueller R.-W."/>
            <person name="Bruemmer F."/>
            <person name="Labrenz M."/>
            <person name="Spormann A.M."/>
            <person name="Op Den Camp H."/>
            <person name="Overmann J."/>
            <person name="Amann R."/>
            <person name="Jetten M.S.M."/>
            <person name="Mascher T."/>
            <person name="Medema M.H."/>
            <person name="Devos D.P."/>
            <person name="Kaster A.-K."/>
            <person name="Ovreas L."/>
            <person name="Rohde M."/>
            <person name="Galperin M.Y."/>
            <person name="Jogler C."/>
        </authorList>
    </citation>
    <scope>NUCLEOTIDE SEQUENCE [LARGE SCALE GENOMIC DNA]</scope>
    <source>
        <strain evidence="2 3">Pla108</strain>
    </source>
</reference>
<name>A0A5C6AAB8_9BACT</name>
<dbReference type="EMBL" id="SJPR01000004">
    <property type="protein sequence ID" value="TWT95981.1"/>
    <property type="molecule type" value="Genomic_DNA"/>
</dbReference>
<evidence type="ECO:0000313" key="2">
    <source>
        <dbReference type="EMBL" id="TWT95981.1"/>
    </source>
</evidence>
<dbReference type="AlphaFoldDB" id="A0A5C6AAB8"/>
<feature type="signal peptide" evidence="1">
    <location>
        <begin position="1"/>
        <end position="19"/>
    </location>
</feature>
<feature type="chain" id="PRO_5022669104" evidence="1">
    <location>
        <begin position="20"/>
        <end position="178"/>
    </location>
</feature>
<comment type="caution">
    <text evidence="2">The sequence shown here is derived from an EMBL/GenBank/DDBJ whole genome shotgun (WGS) entry which is preliminary data.</text>
</comment>
<dbReference type="OrthoDB" id="213409at2"/>
<accession>A0A5C6AAB8</accession>
<proteinExistence type="predicted"/>
<protein>
    <submittedName>
        <fullName evidence="2">Uncharacterized protein</fullName>
    </submittedName>
</protein>
<keyword evidence="3" id="KW-1185">Reference proteome</keyword>
<dbReference type="RefSeq" id="WP_146445777.1">
    <property type="nucleotide sequence ID" value="NZ_SJPR01000004.1"/>
</dbReference>
<evidence type="ECO:0000313" key="3">
    <source>
        <dbReference type="Proteomes" id="UP000317421"/>
    </source>
</evidence>
<sequence precursor="true">MKRTLLAVAALAAAVPADAFWLGEFYCYLEQRRAEQNAWPAQYVEQDRRNAAAPFDIMIENGWRRQNLLGSHHFNEDCTQLTQAGRLRVQWILTQAPPEHRQPFIERSLDEQTTQNRIATVNDFAMQVVRDGSSITAQETHLTSDGRPAVTVDFVNTQFRENMPTPTLPAATPAGASE</sequence>
<dbReference type="Proteomes" id="UP000317421">
    <property type="component" value="Unassembled WGS sequence"/>
</dbReference>
<organism evidence="2 3">
    <name type="scientific">Botrimarina colliarenosi</name>
    <dbReference type="NCBI Taxonomy" id="2528001"/>
    <lineage>
        <taxon>Bacteria</taxon>
        <taxon>Pseudomonadati</taxon>
        <taxon>Planctomycetota</taxon>
        <taxon>Planctomycetia</taxon>
        <taxon>Pirellulales</taxon>
        <taxon>Lacipirellulaceae</taxon>
        <taxon>Botrimarina</taxon>
    </lineage>
</organism>
<gene>
    <name evidence="2" type="ORF">Pla108_30590</name>
</gene>